<accession>A0A4V6PCG0</accession>
<dbReference type="Proteomes" id="UP000295258">
    <property type="component" value="Unassembled WGS sequence"/>
</dbReference>
<dbReference type="Pfam" id="PF13377">
    <property type="entry name" value="Peripla_BP_3"/>
    <property type="match status" value="1"/>
</dbReference>
<dbReference type="Pfam" id="PF00356">
    <property type="entry name" value="LacI"/>
    <property type="match status" value="1"/>
</dbReference>
<evidence type="ECO:0000256" key="3">
    <source>
        <dbReference type="ARBA" id="ARBA00023163"/>
    </source>
</evidence>
<organism evidence="5 6">
    <name type="scientific">Nonomuraea deserti</name>
    <dbReference type="NCBI Taxonomy" id="1848322"/>
    <lineage>
        <taxon>Bacteria</taxon>
        <taxon>Bacillati</taxon>
        <taxon>Actinomycetota</taxon>
        <taxon>Actinomycetes</taxon>
        <taxon>Streptosporangiales</taxon>
        <taxon>Streptosporangiaceae</taxon>
        <taxon>Nonomuraea</taxon>
    </lineage>
</organism>
<dbReference type="PANTHER" id="PTHR30146">
    <property type="entry name" value="LACI-RELATED TRANSCRIPTIONAL REPRESSOR"/>
    <property type="match status" value="1"/>
</dbReference>
<dbReference type="SUPFAM" id="SSF53822">
    <property type="entry name" value="Periplasmic binding protein-like I"/>
    <property type="match status" value="1"/>
</dbReference>
<evidence type="ECO:0000259" key="4">
    <source>
        <dbReference type="PROSITE" id="PS50932"/>
    </source>
</evidence>
<dbReference type="InterPro" id="IPR010982">
    <property type="entry name" value="Lambda_DNA-bd_dom_sf"/>
</dbReference>
<dbReference type="CDD" id="cd06285">
    <property type="entry name" value="PBP1_LacI-like"/>
    <property type="match status" value="1"/>
</dbReference>
<proteinExistence type="predicted"/>
<gene>
    <name evidence="5" type="ORF">E1292_35935</name>
</gene>
<evidence type="ECO:0000256" key="1">
    <source>
        <dbReference type="ARBA" id="ARBA00023015"/>
    </source>
</evidence>
<dbReference type="CDD" id="cd01392">
    <property type="entry name" value="HTH_LacI"/>
    <property type="match status" value="1"/>
</dbReference>
<keyword evidence="2" id="KW-0238">DNA-binding</keyword>
<keyword evidence="3" id="KW-0804">Transcription</keyword>
<name>A0A4V6PCG0_9ACTN</name>
<dbReference type="AlphaFoldDB" id="A0A4V6PCG0"/>
<dbReference type="GO" id="GO:0003700">
    <property type="term" value="F:DNA-binding transcription factor activity"/>
    <property type="evidence" value="ECO:0007669"/>
    <property type="project" value="TreeGrafter"/>
</dbReference>
<evidence type="ECO:0000313" key="5">
    <source>
        <dbReference type="EMBL" id="TDC98005.1"/>
    </source>
</evidence>
<dbReference type="PROSITE" id="PS50932">
    <property type="entry name" value="HTH_LACI_2"/>
    <property type="match status" value="1"/>
</dbReference>
<feature type="domain" description="HTH lacI-type" evidence="4">
    <location>
        <begin position="73"/>
        <end position="129"/>
    </location>
</feature>
<protein>
    <submittedName>
        <fullName evidence="5">LacI family transcriptional regulator</fullName>
    </submittedName>
</protein>
<evidence type="ECO:0000313" key="6">
    <source>
        <dbReference type="Proteomes" id="UP000295258"/>
    </source>
</evidence>
<dbReference type="InterPro" id="IPR028082">
    <property type="entry name" value="Peripla_BP_I"/>
</dbReference>
<keyword evidence="1" id="KW-0805">Transcription regulation</keyword>
<dbReference type="EMBL" id="SMKO01000144">
    <property type="protein sequence ID" value="TDC98005.1"/>
    <property type="molecule type" value="Genomic_DNA"/>
</dbReference>
<evidence type="ECO:0000256" key="2">
    <source>
        <dbReference type="ARBA" id="ARBA00023125"/>
    </source>
</evidence>
<dbReference type="SMART" id="SM00354">
    <property type="entry name" value="HTH_LACI"/>
    <property type="match status" value="1"/>
</dbReference>
<dbReference type="InterPro" id="IPR000843">
    <property type="entry name" value="HTH_LacI"/>
</dbReference>
<dbReference type="InterPro" id="IPR046335">
    <property type="entry name" value="LacI/GalR-like_sensor"/>
</dbReference>
<dbReference type="PANTHER" id="PTHR30146:SF109">
    <property type="entry name" value="HTH-TYPE TRANSCRIPTIONAL REGULATOR GALS"/>
    <property type="match status" value="1"/>
</dbReference>
<dbReference type="Gene3D" id="3.40.50.2300">
    <property type="match status" value="2"/>
</dbReference>
<sequence length="409" mass="44032">MHRRDVKASVGLHDAVGHAIVIADHMEHARPPVTCKRLPIDFQAVQYGAGNIAVKREKEVRMDNTEPGPGSRVTMRDVAREAGVHLSTVSRVLRQSPLTSSLTPTAVKIRKVAKELGYEADPLAASLRSGRTRTVGVVMTRLSDVVVATVYEAIEQAFSKSGFQTLLVGASDEPDDQQRKADLLLARRVDGLLLGASSLDDAFVDRLREQNIPYLLVLRRSGDHPAVTLDDELGGYQAGRDLIAHGHRRVGVVAGSSSVSTGSDRLQGFLRAFAEAEIPVDPSYIVAAGFHVEAGREAAEVFLQHKNPPTGIFAMTDYSALGVIGAYREHGLKVGRDFALVGYHDMSISANLSIPLTSVHSPLYELGAQAATLLLARMAGEEVTSVRLAPTLNVRESSAAMWPPDRATA</sequence>
<keyword evidence="6" id="KW-1185">Reference proteome</keyword>
<dbReference type="GO" id="GO:0000976">
    <property type="term" value="F:transcription cis-regulatory region binding"/>
    <property type="evidence" value="ECO:0007669"/>
    <property type="project" value="TreeGrafter"/>
</dbReference>
<reference evidence="5 6" key="1">
    <citation type="submission" date="2019-03" db="EMBL/GenBank/DDBJ databases">
        <title>Draft genome sequences of novel Actinobacteria.</title>
        <authorList>
            <person name="Sahin N."/>
            <person name="Ay H."/>
            <person name="Saygin H."/>
        </authorList>
    </citation>
    <scope>NUCLEOTIDE SEQUENCE [LARGE SCALE GENOMIC DNA]</scope>
    <source>
        <strain evidence="5 6">KC310</strain>
    </source>
</reference>
<comment type="caution">
    <text evidence="5">The sequence shown here is derived from an EMBL/GenBank/DDBJ whole genome shotgun (WGS) entry which is preliminary data.</text>
</comment>
<dbReference type="SUPFAM" id="SSF47413">
    <property type="entry name" value="lambda repressor-like DNA-binding domains"/>
    <property type="match status" value="1"/>
</dbReference>
<dbReference type="Gene3D" id="1.10.260.40">
    <property type="entry name" value="lambda repressor-like DNA-binding domains"/>
    <property type="match status" value="1"/>
</dbReference>